<reference evidence="2 3" key="1">
    <citation type="submission" date="2018-05" db="EMBL/GenBank/DDBJ databases">
        <title>Genomic Encyclopedia of Type Strains, Phase IV (KMG-IV): sequencing the most valuable type-strain genomes for metagenomic binning, comparative biology and taxonomic classification.</title>
        <authorList>
            <person name="Goeker M."/>
        </authorList>
    </citation>
    <scope>NUCLEOTIDE SEQUENCE [LARGE SCALE GENOMIC DNA]</scope>
    <source>
        <strain evidence="2 3">DSM 28579</strain>
    </source>
</reference>
<dbReference type="AlphaFoldDB" id="A0A7L4UNP8"/>
<keyword evidence="3" id="KW-1185">Reference proteome</keyword>
<proteinExistence type="predicted"/>
<dbReference type="RefSeq" id="WP_116496819.1">
    <property type="nucleotide sequence ID" value="NZ_QENZ01000005.1"/>
</dbReference>
<feature type="signal peptide" evidence="1">
    <location>
        <begin position="1"/>
        <end position="23"/>
    </location>
</feature>
<comment type="caution">
    <text evidence="2">The sequence shown here is derived from an EMBL/GenBank/DDBJ whole genome shotgun (WGS) entry which is preliminary data.</text>
</comment>
<evidence type="ECO:0000313" key="2">
    <source>
        <dbReference type="EMBL" id="PVX49958.1"/>
    </source>
</evidence>
<dbReference type="OrthoDB" id="9766750at2"/>
<dbReference type="EMBL" id="QENZ01000005">
    <property type="protein sequence ID" value="PVX49958.1"/>
    <property type="molecule type" value="Genomic_DNA"/>
</dbReference>
<dbReference type="Proteomes" id="UP000251835">
    <property type="component" value="Unassembled WGS sequence"/>
</dbReference>
<name>A0A7L4UNP8_BALHA</name>
<sequence>MRKFQLILFCLVCFLLLNFTCKAQDLKDEVIERLLEDMDIDEEADYTTLIQELYELYDNPLNINEITADQLEMLPMLSQIDIINLINYRNRVEQIYTIYELNAIEGFTPTLLKDLQHFVVFEAPQRPKYKRSLKEKIRYTSNSIMLRGQRVLEKAYGYSDLAISDFDDADTYENWQNKRYLGSPWRYYLRYETRYKDEFKMGLVAEKDPGEEFFSGTQKRGFDHYAGFIQFSNIGFLKTAIVGDYTPRFGQGLATWGGYSMGKSGYFLNVNKRNEGIKKYASTNENQYMRGVAITVEPIKRLLVTAYFSSKKIDGNIKDSSAYDNDEERFTSFLTSGYHRNHNELGKRKVIGEEIWGFNTNYFYKNLRIGLNFIDYKFSKPFSGGSSISDFFDFSGDHGRNYSIYANYRIKRLYFFGEAALDLDDSKAFLGGAVFNATDQLNFSMVYRDYGESYQGLYSSGFGDKSGTKNERGWYIGMEMLPFAKWKLSAYFDTYEFPWLRLGIDAPARGHDYKLRLAYHHSRQLDIYGQFYHETNQRNTANPSSNLRYLTDEKRTKVRLQLNYQVMPNLYFRDRGEMSFYKKEDKDMKGIVLFHDVIYKNAQYPLSFSMRYALFDVEDYNARIYTYENDVLYAFSTPALQNKGIRFYLNAKWDINKHFTLWAKYAITRYSDRETISSGLNLIDGNQQQEIKLQIRYKF</sequence>
<organism evidence="2 3">
    <name type="scientific">Balneicella halophila</name>
    <dbReference type="NCBI Taxonomy" id="1537566"/>
    <lineage>
        <taxon>Bacteria</taxon>
        <taxon>Pseudomonadati</taxon>
        <taxon>Bacteroidota</taxon>
        <taxon>Bacteroidia</taxon>
        <taxon>Bacteroidales</taxon>
        <taxon>Balneicellaceae</taxon>
        <taxon>Balneicella</taxon>
    </lineage>
</organism>
<feature type="chain" id="PRO_5029827638" evidence="1">
    <location>
        <begin position="24"/>
        <end position="699"/>
    </location>
</feature>
<protein>
    <submittedName>
        <fullName evidence="2">Helix-hairpin-helix protein</fullName>
    </submittedName>
</protein>
<evidence type="ECO:0000313" key="3">
    <source>
        <dbReference type="Proteomes" id="UP000251835"/>
    </source>
</evidence>
<dbReference type="InterPro" id="IPR010994">
    <property type="entry name" value="RuvA_2-like"/>
</dbReference>
<accession>A0A7L4UNP8</accession>
<evidence type="ECO:0000256" key="1">
    <source>
        <dbReference type="SAM" id="SignalP"/>
    </source>
</evidence>
<keyword evidence="1" id="KW-0732">Signal</keyword>
<gene>
    <name evidence="2" type="ORF">C7377_1598</name>
</gene>
<dbReference type="SUPFAM" id="SSF47781">
    <property type="entry name" value="RuvA domain 2-like"/>
    <property type="match status" value="1"/>
</dbReference>